<feature type="binding site" evidence="7">
    <location>
        <position position="316"/>
    </location>
    <ligand>
        <name>Fe cation</name>
        <dbReference type="ChEBI" id="CHEBI:24875"/>
    </ligand>
</feature>
<evidence type="ECO:0000256" key="3">
    <source>
        <dbReference type="ARBA" id="ARBA00022723"/>
    </source>
</evidence>
<evidence type="ECO:0000313" key="10">
    <source>
        <dbReference type="Proteomes" id="UP001595711"/>
    </source>
</evidence>
<feature type="binding site" evidence="7">
    <location>
        <position position="170"/>
    </location>
    <ligand>
        <name>substrate</name>
    </ligand>
</feature>
<proteinExistence type="inferred from homology"/>
<comment type="cofactor">
    <cofactor evidence="7">
        <name>Fe(2+)</name>
        <dbReference type="ChEBI" id="CHEBI:29033"/>
    </cofactor>
    <text evidence="7">Binds 1 Fe(2+) ion per subunit.</text>
</comment>
<evidence type="ECO:0000259" key="8">
    <source>
        <dbReference type="Pfam" id="PF00814"/>
    </source>
</evidence>
<comment type="similarity">
    <text evidence="7">Belongs to the KAE1 / TsaD family.</text>
</comment>
<dbReference type="InterPro" id="IPR000905">
    <property type="entry name" value="Gcp-like_dom"/>
</dbReference>
<feature type="binding site" evidence="7">
    <location>
        <position position="119"/>
    </location>
    <ligand>
        <name>Fe cation</name>
        <dbReference type="ChEBI" id="CHEBI:24875"/>
    </ligand>
</feature>
<feature type="binding site" evidence="7">
    <location>
        <begin position="137"/>
        <end position="141"/>
    </location>
    <ligand>
        <name>substrate</name>
    </ligand>
</feature>
<comment type="catalytic activity">
    <reaction evidence="6 7">
        <text>L-threonylcarbamoyladenylate + adenosine(37) in tRNA = N(6)-L-threonylcarbamoyladenosine(37) in tRNA + AMP + H(+)</text>
        <dbReference type="Rhea" id="RHEA:37059"/>
        <dbReference type="Rhea" id="RHEA-COMP:10162"/>
        <dbReference type="Rhea" id="RHEA-COMP:10163"/>
        <dbReference type="ChEBI" id="CHEBI:15378"/>
        <dbReference type="ChEBI" id="CHEBI:73682"/>
        <dbReference type="ChEBI" id="CHEBI:74411"/>
        <dbReference type="ChEBI" id="CHEBI:74418"/>
        <dbReference type="ChEBI" id="CHEBI:456215"/>
        <dbReference type="EC" id="2.3.1.234"/>
    </reaction>
</comment>
<protein>
    <recommendedName>
        <fullName evidence="7">tRNA N6-adenosine threonylcarbamoyltransferase</fullName>
        <ecNumber evidence="7">2.3.1.234</ecNumber>
    </recommendedName>
    <alternativeName>
        <fullName evidence="7">N6-L-threonylcarbamoyladenine synthase</fullName>
        <shortName evidence="7">t(6)A synthase</shortName>
    </alternativeName>
    <alternativeName>
        <fullName evidence="7">t(6)A37 threonylcarbamoyladenosine biosynthesis protein TsaD</fullName>
    </alternativeName>
    <alternativeName>
        <fullName evidence="7">tRNA threonylcarbamoyladenosine biosynthesis protein TsaD</fullName>
    </alternativeName>
</protein>
<dbReference type="Pfam" id="PF00814">
    <property type="entry name" value="TsaD"/>
    <property type="match status" value="1"/>
</dbReference>
<dbReference type="HAMAP" id="MF_01445">
    <property type="entry name" value="TsaD"/>
    <property type="match status" value="1"/>
</dbReference>
<gene>
    <name evidence="7 9" type="primary">tsaD</name>
    <name evidence="9" type="ORF">ACFOOQ_08865</name>
</gene>
<comment type="function">
    <text evidence="7">Required for the formation of a threonylcarbamoyl group on adenosine at position 37 (t(6)A37) in tRNAs that read codons beginning with adenine. Is involved in the transfer of the threonylcarbamoyl moiety of threonylcarbamoyl-AMP (TC-AMP) to the N6 group of A37, together with TsaE and TsaB. TsaD likely plays a direct catalytic role in this reaction.</text>
</comment>
<name>A0ABV7VFE4_9PROT</name>
<organism evidence="9 10">
    <name type="scientific">Ferrovibrio xuzhouensis</name>
    <dbReference type="NCBI Taxonomy" id="1576914"/>
    <lineage>
        <taxon>Bacteria</taxon>
        <taxon>Pseudomonadati</taxon>
        <taxon>Pseudomonadota</taxon>
        <taxon>Alphaproteobacteria</taxon>
        <taxon>Rhodospirillales</taxon>
        <taxon>Rhodospirillaceae</taxon>
        <taxon>Ferrovibrio</taxon>
    </lineage>
</organism>
<dbReference type="PRINTS" id="PR00789">
    <property type="entry name" value="OSIALOPTASE"/>
</dbReference>
<keyword evidence="5 7" id="KW-0012">Acyltransferase</keyword>
<keyword evidence="7" id="KW-0963">Cytoplasm</keyword>
<dbReference type="NCBIfam" id="TIGR00329">
    <property type="entry name" value="gcp_kae1"/>
    <property type="match status" value="1"/>
</dbReference>
<evidence type="ECO:0000256" key="6">
    <source>
        <dbReference type="ARBA" id="ARBA00048117"/>
    </source>
</evidence>
<keyword evidence="3 7" id="KW-0479">Metal-binding</keyword>
<dbReference type="PANTHER" id="PTHR11735">
    <property type="entry name" value="TRNA N6-ADENOSINE THREONYLCARBAMOYLTRANSFERASE"/>
    <property type="match status" value="1"/>
</dbReference>
<evidence type="ECO:0000256" key="4">
    <source>
        <dbReference type="ARBA" id="ARBA00023004"/>
    </source>
</evidence>
<feature type="domain" description="Gcp-like" evidence="8">
    <location>
        <begin position="28"/>
        <end position="323"/>
    </location>
</feature>
<dbReference type="InterPro" id="IPR022450">
    <property type="entry name" value="TsaD"/>
</dbReference>
<evidence type="ECO:0000313" key="9">
    <source>
        <dbReference type="EMBL" id="MFC3675652.1"/>
    </source>
</evidence>
<evidence type="ECO:0000256" key="2">
    <source>
        <dbReference type="ARBA" id="ARBA00022694"/>
    </source>
</evidence>
<feature type="binding site" evidence="7">
    <location>
        <position position="115"/>
    </location>
    <ligand>
        <name>Fe cation</name>
        <dbReference type="ChEBI" id="CHEBI:24875"/>
    </ligand>
</feature>
<keyword evidence="4 7" id="KW-0408">Iron</keyword>
<reference evidence="10" key="1">
    <citation type="journal article" date="2019" name="Int. J. Syst. Evol. Microbiol.">
        <title>The Global Catalogue of Microorganisms (GCM) 10K type strain sequencing project: providing services to taxonomists for standard genome sequencing and annotation.</title>
        <authorList>
            <consortium name="The Broad Institute Genomics Platform"/>
            <consortium name="The Broad Institute Genome Sequencing Center for Infectious Disease"/>
            <person name="Wu L."/>
            <person name="Ma J."/>
        </authorList>
    </citation>
    <scope>NUCLEOTIDE SEQUENCE [LARGE SCALE GENOMIC DNA]</scope>
    <source>
        <strain evidence="10">KCTC 42182</strain>
    </source>
</reference>
<dbReference type="EC" id="2.3.1.234" evidence="7"/>
<comment type="subcellular location">
    <subcellularLocation>
        <location evidence="7">Cytoplasm</location>
    </subcellularLocation>
</comment>
<dbReference type="EMBL" id="JBHRYJ010000001">
    <property type="protein sequence ID" value="MFC3675652.1"/>
    <property type="molecule type" value="Genomic_DNA"/>
</dbReference>
<dbReference type="Proteomes" id="UP001595711">
    <property type="component" value="Unassembled WGS sequence"/>
</dbReference>
<evidence type="ECO:0000256" key="1">
    <source>
        <dbReference type="ARBA" id="ARBA00022679"/>
    </source>
</evidence>
<dbReference type="Gene3D" id="3.30.420.40">
    <property type="match status" value="2"/>
</dbReference>
<dbReference type="InterPro" id="IPR017861">
    <property type="entry name" value="KAE1/TsaD"/>
</dbReference>
<dbReference type="SUPFAM" id="SSF53067">
    <property type="entry name" value="Actin-like ATPase domain"/>
    <property type="match status" value="2"/>
</dbReference>
<dbReference type="PANTHER" id="PTHR11735:SF6">
    <property type="entry name" value="TRNA N6-ADENOSINE THREONYLCARBAMOYLTRANSFERASE, MITOCHONDRIAL"/>
    <property type="match status" value="1"/>
</dbReference>
<keyword evidence="1 7" id="KW-0808">Transferase</keyword>
<keyword evidence="2 7" id="KW-0819">tRNA processing</keyword>
<keyword evidence="10" id="KW-1185">Reference proteome</keyword>
<dbReference type="CDD" id="cd24133">
    <property type="entry name" value="ASKHA_NBD_TsaD_bac"/>
    <property type="match status" value="1"/>
</dbReference>
<dbReference type="NCBIfam" id="TIGR03723">
    <property type="entry name" value="T6A_TsaD_YgjD"/>
    <property type="match status" value="1"/>
</dbReference>
<evidence type="ECO:0000256" key="7">
    <source>
        <dbReference type="HAMAP-Rule" id="MF_01445"/>
    </source>
</evidence>
<feature type="binding site" evidence="7">
    <location>
        <position position="288"/>
    </location>
    <ligand>
        <name>substrate</name>
    </ligand>
</feature>
<feature type="binding site" evidence="7">
    <location>
        <position position="183"/>
    </location>
    <ligand>
        <name>substrate</name>
    </ligand>
</feature>
<sequence>MLVLGIETSCDETACAVVRDAAEPARRIVSHSLFSQLREHAPYGGVVPEIASRAHIEHLDGLIAESLTAAGVTLVDLDAIAVTAGPGLIGGVMVGLTTAKALAYATGKPLIAVNHLEGHALSVRLSDSVPFPYLLLLVSGGHCQFIVAEGIGQYRRLGTTIDDAAGEAFDKTAKLLGLGYPGGPAIERLARSGDAARFDLPRPLWRKPGCDFSFSGLKTAVRLALESCGDAPTQQDKADLAASFQQAVLDIILDRARNAIALFDGMHGARQKDGTQRHFVAAGGVAANAALRGGLVALAEKHGMAFTAPPLNLCTDNGAMIAWAGLERFRLGLVDTLDAPARARWPLDPDAAAKPFAGAKA</sequence>
<feature type="binding site" evidence="7">
    <location>
        <position position="187"/>
    </location>
    <ligand>
        <name>substrate</name>
    </ligand>
</feature>
<dbReference type="InterPro" id="IPR043129">
    <property type="entry name" value="ATPase_NBD"/>
</dbReference>
<dbReference type="GO" id="GO:0061711">
    <property type="term" value="F:tRNA N(6)-L-threonylcarbamoyladenine synthase activity"/>
    <property type="evidence" value="ECO:0007669"/>
    <property type="project" value="UniProtKB-EC"/>
</dbReference>
<dbReference type="RefSeq" id="WP_379724620.1">
    <property type="nucleotide sequence ID" value="NZ_JBHRYJ010000001.1"/>
</dbReference>
<evidence type="ECO:0000256" key="5">
    <source>
        <dbReference type="ARBA" id="ARBA00023315"/>
    </source>
</evidence>
<accession>A0ABV7VFE4</accession>
<comment type="caution">
    <text evidence="9">The sequence shown here is derived from an EMBL/GenBank/DDBJ whole genome shotgun (WGS) entry which is preliminary data.</text>
</comment>